<evidence type="ECO:0000256" key="4">
    <source>
        <dbReference type="ARBA" id="ARBA00023136"/>
    </source>
</evidence>
<dbReference type="GO" id="GO:0016020">
    <property type="term" value="C:membrane"/>
    <property type="evidence" value="ECO:0007669"/>
    <property type="project" value="InterPro"/>
</dbReference>
<evidence type="ECO:0000313" key="6">
    <source>
        <dbReference type="EMBL" id="KAG0013189.1"/>
    </source>
</evidence>
<feature type="transmembrane region" description="Helical" evidence="5">
    <location>
        <begin position="165"/>
        <end position="186"/>
    </location>
</feature>
<protein>
    <recommendedName>
        <fullName evidence="8">FAR-17a/AIG1-like protein</fullName>
    </recommendedName>
</protein>
<feature type="transmembrane region" description="Helical" evidence="5">
    <location>
        <begin position="55"/>
        <end position="84"/>
    </location>
</feature>
<dbReference type="InterPro" id="IPR006838">
    <property type="entry name" value="ADTRP_AIG1"/>
</dbReference>
<dbReference type="GO" id="GO:0012505">
    <property type="term" value="C:endomembrane system"/>
    <property type="evidence" value="ECO:0007669"/>
    <property type="project" value="UniProtKB-SubCell"/>
</dbReference>
<keyword evidence="4 5" id="KW-0472">Membrane</keyword>
<comment type="caution">
    <text evidence="6">The sequence shown here is derived from an EMBL/GenBank/DDBJ whole genome shotgun (WGS) entry which is preliminary data.</text>
</comment>
<keyword evidence="7" id="KW-1185">Reference proteome</keyword>
<evidence type="ECO:0000313" key="7">
    <source>
        <dbReference type="Proteomes" id="UP000703661"/>
    </source>
</evidence>
<feature type="transmembrane region" description="Helical" evidence="5">
    <location>
        <begin position="206"/>
        <end position="226"/>
    </location>
</feature>
<dbReference type="OrthoDB" id="419711at2759"/>
<dbReference type="PANTHER" id="PTHR12242:SF1">
    <property type="entry name" value="MYND-TYPE DOMAIN-CONTAINING PROTEIN"/>
    <property type="match status" value="1"/>
</dbReference>
<feature type="transmembrane region" description="Helical" evidence="5">
    <location>
        <begin position="27"/>
        <end position="49"/>
    </location>
</feature>
<keyword evidence="2 5" id="KW-0812">Transmembrane</keyword>
<keyword evidence="3 5" id="KW-1133">Transmembrane helix</keyword>
<name>A0A9P6SZF7_9FUNG</name>
<proteinExistence type="predicted"/>
<feature type="transmembrane region" description="Helical" evidence="5">
    <location>
        <begin position="139"/>
        <end position="158"/>
    </location>
</feature>
<sequence>MSFIVKALKLDRFEPDRIVTSNIVTPFTLAILRGLACLYALVVIISVWATSDTAAGYFVFFTNLTYFGLTSYLVCSTLWSFGYLRQPESDRAQWLKSGSPWWGYTHWLLYATIITFHVVVPIVFWTLLAKNLPTGFGAWQNASVHAVDGVFAIFELIFNRHFLQPIHSFVVAGVMVLYMFLTFIYHKTSGNWVYPFLDWSQGPIAAAYYIGIAIGLFIIYFVLLVLHKYRNKWLAGRCAKVNRGYLESIEHNESHDEEKA</sequence>
<organism evidence="6 7">
    <name type="scientific">Entomortierella chlamydospora</name>
    <dbReference type="NCBI Taxonomy" id="101097"/>
    <lineage>
        <taxon>Eukaryota</taxon>
        <taxon>Fungi</taxon>
        <taxon>Fungi incertae sedis</taxon>
        <taxon>Mucoromycota</taxon>
        <taxon>Mortierellomycotina</taxon>
        <taxon>Mortierellomycetes</taxon>
        <taxon>Mortierellales</taxon>
        <taxon>Mortierellaceae</taxon>
        <taxon>Entomortierella</taxon>
    </lineage>
</organism>
<evidence type="ECO:0000256" key="1">
    <source>
        <dbReference type="ARBA" id="ARBA00004127"/>
    </source>
</evidence>
<reference evidence="6" key="1">
    <citation type="journal article" date="2020" name="Fungal Divers.">
        <title>Resolving the Mortierellaceae phylogeny through synthesis of multi-gene phylogenetics and phylogenomics.</title>
        <authorList>
            <person name="Vandepol N."/>
            <person name="Liber J."/>
            <person name="Desiro A."/>
            <person name="Na H."/>
            <person name="Kennedy M."/>
            <person name="Barry K."/>
            <person name="Grigoriev I.V."/>
            <person name="Miller A.N."/>
            <person name="O'Donnell K."/>
            <person name="Stajich J.E."/>
            <person name="Bonito G."/>
        </authorList>
    </citation>
    <scope>NUCLEOTIDE SEQUENCE</scope>
    <source>
        <strain evidence="6">NRRL 2769</strain>
    </source>
</reference>
<evidence type="ECO:0000256" key="2">
    <source>
        <dbReference type="ARBA" id="ARBA00022692"/>
    </source>
</evidence>
<dbReference type="AlphaFoldDB" id="A0A9P6SZF7"/>
<dbReference type="Pfam" id="PF04750">
    <property type="entry name" value="Far-17a_AIG1"/>
    <property type="match status" value="1"/>
</dbReference>
<gene>
    <name evidence="6" type="ORF">BGZ80_011242</name>
</gene>
<accession>A0A9P6SZF7</accession>
<evidence type="ECO:0000256" key="3">
    <source>
        <dbReference type="ARBA" id="ARBA00022989"/>
    </source>
</evidence>
<dbReference type="PANTHER" id="PTHR12242">
    <property type="entry name" value="OS02G0130600 PROTEIN-RELATED"/>
    <property type="match status" value="1"/>
</dbReference>
<dbReference type="Proteomes" id="UP000703661">
    <property type="component" value="Unassembled WGS sequence"/>
</dbReference>
<feature type="transmembrane region" description="Helical" evidence="5">
    <location>
        <begin position="104"/>
        <end position="127"/>
    </location>
</feature>
<dbReference type="EMBL" id="JAAAID010000880">
    <property type="protein sequence ID" value="KAG0013189.1"/>
    <property type="molecule type" value="Genomic_DNA"/>
</dbReference>
<evidence type="ECO:0000256" key="5">
    <source>
        <dbReference type="SAM" id="Phobius"/>
    </source>
</evidence>
<evidence type="ECO:0008006" key="8">
    <source>
        <dbReference type="Google" id="ProtNLM"/>
    </source>
</evidence>
<comment type="subcellular location">
    <subcellularLocation>
        <location evidence="1">Endomembrane system</location>
        <topology evidence="1">Multi-pass membrane protein</topology>
    </subcellularLocation>
</comment>